<dbReference type="KEGG" id="spzr:G5C33_09225"/>
<dbReference type="AlphaFoldDB" id="A0A6G6Y4W5"/>
<sequence length="71" mass="7760">MTTQTENNRPTHRIYAVNGNGDDAIWTPVAAAWANRDGKGFTLKFEAIPVTGRIVMREISSKEAENQGALA</sequence>
<protein>
    <recommendedName>
        <fullName evidence="4">DUF736 domain-containing protein</fullName>
    </recommendedName>
</protein>
<name>A0A6G6Y4W5_9SPHN</name>
<reference evidence="2 3" key="1">
    <citation type="submission" date="2020-02" db="EMBL/GenBank/DDBJ databases">
        <authorList>
            <person name="Zheng R.K."/>
            <person name="Sun C.M."/>
        </authorList>
    </citation>
    <scope>NUCLEOTIDE SEQUENCE [LARGE SCALE GENOMIC DNA]</scope>
    <source>
        <strain evidence="2">Zrk23</strain>
        <strain evidence="3">zrk23</strain>
    </source>
</reference>
<keyword evidence="3" id="KW-1185">Reference proteome</keyword>
<dbReference type="EMBL" id="CP049109">
    <property type="protein sequence ID" value="QIG79450.1"/>
    <property type="molecule type" value="Genomic_DNA"/>
</dbReference>
<proteinExistence type="predicted"/>
<dbReference type="KEGG" id="spzr:G5C33_06390"/>
<evidence type="ECO:0008006" key="4">
    <source>
        <dbReference type="Google" id="ProtNLM"/>
    </source>
</evidence>
<organism evidence="2 3">
    <name type="scientific">Stakelama tenebrarum</name>
    <dbReference type="NCBI Taxonomy" id="2711215"/>
    <lineage>
        <taxon>Bacteria</taxon>
        <taxon>Pseudomonadati</taxon>
        <taxon>Pseudomonadota</taxon>
        <taxon>Alphaproteobacteria</taxon>
        <taxon>Sphingomonadales</taxon>
        <taxon>Sphingomonadaceae</taxon>
        <taxon>Stakelama</taxon>
    </lineage>
</organism>
<dbReference type="EMBL" id="CP049109">
    <property type="protein sequence ID" value="QIG79939.1"/>
    <property type="molecule type" value="Genomic_DNA"/>
</dbReference>
<dbReference type="Proteomes" id="UP000501568">
    <property type="component" value="Chromosome"/>
</dbReference>
<evidence type="ECO:0000313" key="1">
    <source>
        <dbReference type="EMBL" id="QIG79450.1"/>
    </source>
</evidence>
<evidence type="ECO:0000313" key="3">
    <source>
        <dbReference type="Proteomes" id="UP000501568"/>
    </source>
</evidence>
<accession>A0A6G6Y4W5</accession>
<gene>
    <name evidence="1" type="ORF">G5C33_06390</name>
    <name evidence="2" type="ORF">G5C33_09225</name>
</gene>
<evidence type="ECO:0000313" key="2">
    <source>
        <dbReference type="EMBL" id="QIG79939.1"/>
    </source>
</evidence>
<dbReference type="RefSeq" id="WP_165326450.1">
    <property type="nucleotide sequence ID" value="NZ_CP049109.1"/>
</dbReference>